<feature type="region of interest" description="Disordered" evidence="3">
    <location>
        <begin position="54"/>
        <end position="119"/>
    </location>
</feature>
<feature type="compositionally biased region" description="Polar residues" evidence="3">
    <location>
        <begin position="90"/>
        <end position="105"/>
    </location>
</feature>
<dbReference type="GO" id="GO:0005634">
    <property type="term" value="C:nucleus"/>
    <property type="evidence" value="ECO:0007669"/>
    <property type="project" value="EnsemblPlants"/>
</dbReference>
<dbReference type="AlphaFoldDB" id="V7BIJ3"/>
<dbReference type="OMA" id="VVGQYSQ"/>
<sequence length="281" mass="28992">MSQEQPRKEDRQEEAIKYGDVLDVQGDLRSKPVAPVDAAIMQKAESQMFGKTEKGGAAAAMQSAAAKNERDGVVGHNDMSNAAAGGGASVTETGTPGRQVTSESVGDQVGQKSVEEKEKKVNKLVEVVEQFSKKAPVNSMTSPSLVQDMGDGSGGITIGEALEATVLTAGKKPVEWSDAAAIQAAEVRATGRTNIVPGGVAAAAQSAATLNARVTKEEDKTKLADILADATSKLPSDRPATRRDAEGVTGAEMRNDPNLTTHPGGVSASVAAAARINQTNN</sequence>
<evidence type="ECO:0000313" key="5">
    <source>
        <dbReference type="EMBL" id="ESW16788.1"/>
    </source>
</evidence>
<dbReference type="EMBL" id="CM002294">
    <property type="protein sequence ID" value="ESW16788.1"/>
    <property type="molecule type" value="Genomic_DNA"/>
</dbReference>
<keyword evidence="6" id="KW-1185">Reference proteome</keyword>
<accession>V7BIJ3</accession>
<keyword evidence="2" id="KW-0677">Repeat</keyword>
<evidence type="ECO:0000256" key="2">
    <source>
        <dbReference type="ARBA" id="ARBA00022737"/>
    </source>
</evidence>
<evidence type="ECO:0000256" key="1">
    <source>
        <dbReference type="ARBA" id="ARBA00010733"/>
    </source>
</evidence>
<dbReference type="InterPro" id="IPR042971">
    <property type="entry name" value="LEA_SMP"/>
</dbReference>
<organism evidence="5 6">
    <name type="scientific">Phaseolus vulgaris</name>
    <name type="common">Kidney bean</name>
    <name type="synonym">French bean</name>
    <dbReference type="NCBI Taxonomy" id="3885"/>
    <lineage>
        <taxon>Eukaryota</taxon>
        <taxon>Viridiplantae</taxon>
        <taxon>Streptophyta</taxon>
        <taxon>Embryophyta</taxon>
        <taxon>Tracheophyta</taxon>
        <taxon>Spermatophyta</taxon>
        <taxon>Magnoliopsida</taxon>
        <taxon>eudicotyledons</taxon>
        <taxon>Gunneridae</taxon>
        <taxon>Pentapetalae</taxon>
        <taxon>rosids</taxon>
        <taxon>fabids</taxon>
        <taxon>Fabales</taxon>
        <taxon>Fabaceae</taxon>
        <taxon>Papilionoideae</taxon>
        <taxon>50 kb inversion clade</taxon>
        <taxon>NPAAA clade</taxon>
        <taxon>indigoferoid/millettioid clade</taxon>
        <taxon>Phaseoleae</taxon>
        <taxon>Phaseolus</taxon>
    </lineage>
</organism>
<reference evidence="6" key="1">
    <citation type="journal article" date="2014" name="Nat. Genet.">
        <title>A reference genome for common bean and genome-wide analysis of dual domestications.</title>
        <authorList>
            <person name="Schmutz J."/>
            <person name="McClean P.E."/>
            <person name="Mamidi S."/>
            <person name="Wu G.A."/>
            <person name="Cannon S.B."/>
            <person name="Grimwood J."/>
            <person name="Jenkins J."/>
            <person name="Shu S."/>
            <person name="Song Q."/>
            <person name="Chavarro C."/>
            <person name="Torres-Torres M."/>
            <person name="Geffroy V."/>
            <person name="Moghaddam S.M."/>
            <person name="Gao D."/>
            <person name="Abernathy B."/>
            <person name="Barry K."/>
            <person name="Blair M."/>
            <person name="Brick M.A."/>
            <person name="Chovatia M."/>
            <person name="Gepts P."/>
            <person name="Goodstein D.M."/>
            <person name="Gonzales M."/>
            <person name="Hellsten U."/>
            <person name="Hyten D.L."/>
            <person name="Jia G."/>
            <person name="Kelly J.D."/>
            <person name="Kudrna D."/>
            <person name="Lee R."/>
            <person name="Richard M.M."/>
            <person name="Miklas P.N."/>
            <person name="Osorno J.M."/>
            <person name="Rodrigues J."/>
            <person name="Thareau V."/>
            <person name="Urrea C.A."/>
            <person name="Wang M."/>
            <person name="Yu Y."/>
            <person name="Zhang M."/>
            <person name="Wing R.A."/>
            <person name="Cregan P.B."/>
            <person name="Rokhsar D.S."/>
            <person name="Jackson S.A."/>
        </authorList>
    </citation>
    <scope>NUCLEOTIDE SEQUENCE [LARGE SCALE GENOMIC DNA]</scope>
    <source>
        <strain evidence="6">cv. G19833</strain>
    </source>
</reference>
<proteinExistence type="inferred from homology"/>
<dbReference type="InterPro" id="IPR007011">
    <property type="entry name" value="LEA_SMP_dom"/>
</dbReference>
<feature type="compositionally biased region" description="Low complexity" evidence="3">
    <location>
        <begin position="57"/>
        <end position="66"/>
    </location>
</feature>
<protein>
    <recommendedName>
        <fullName evidence="4">SMP domain-containing protein</fullName>
    </recommendedName>
</protein>
<dbReference type="STRING" id="3885.V7BIJ3"/>
<dbReference type="Proteomes" id="UP000000226">
    <property type="component" value="Chromosome 7"/>
</dbReference>
<feature type="domain" description="SMP" evidence="4">
    <location>
        <begin position="221"/>
        <end position="278"/>
    </location>
</feature>
<feature type="domain" description="SMP" evidence="4">
    <location>
        <begin position="156"/>
        <end position="213"/>
    </location>
</feature>
<dbReference type="PANTHER" id="PTHR31174:SF34">
    <property type="entry name" value="LATE EMBRYOGENESIS ABUNDANT PROTEIN 47"/>
    <property type="match status" value="1"/>
</dbReference>
<evidence type="ECO:0000256" key="3">
    <source>
        <dbReference type="SAM" id="MobiDB-lite"/>
    </source>
</evidence>
<feature type="domain" description="SMP" evidence="4">
    <location>
        <begin position="16"/>
        <end position="70"/>
    </location>
</feature>
<dbReference type="Gramene" id="ESW16788">
    <property type="protein sequence ID" value="ESW16788"/>
    <property type="gene ID" value="PHAVU_007G184800g"/>
</dbReference>
<name>V7BIJ3_PHAVU</name>
<feature type="compositionally biased region" description="Basic and acidic residues" evidence="3">
    <location>
        <begin position="235"/>
        <end position="246"/>
    </location>
</feature>
<gene>
    <name evidence="5" type="ORF">PHAVU_007G184800g</name>
</gene>
<dbReference type="eggNOG" id="ENOG502R41N">
    <property type="taxonomic scope" value="Eukaryota"/>
</dbReference>
<evidence type="ECO:0000259" key="4">
    <source>
        <dbReference type="Pfam" id="PF04927"/>
    </source>
</evidence>
<feature type="region of interest" description="Disordered" evidence="3">
    <location>
        <begin position="229"/>
        <end position="267"/>
    </location>
</feature>
<comment type="similarity">
    <text evidence="1">Belongs to the LEA type SMP family.</text>
</comment>
<dbReference type="PhylomeDB" id="V7BIJ3"/>
<dbReference type="OrthoDB" id="2014755at2759"/>
<dbReference type="PANTHER" id="PTHR31174">
    <property type="entry name" value="SEED MATURATION FAMILY PROTEIN"/>
    <property type="match status" value="1"/>
</dbReference>
<dbReference type="Pfam" id="PF04927">
    <property type="entry name" value="SMP"/>
    <property type="match status" value="3"/>
</dbReference>
<evidence type="ECO:0000313" key="6">
    <source>
        <dbReference type="Proteomes" id="UP000000226"/>
    </source>
</evidence>